<gene>
    <name evidence="2" type="ORF">F0U60_06980</name>
</gene>
<keyword evidence="2" id="KW-0547">Nucleotide-binding</keyword>
<evidence type="ECO:0000313" key="2">
    <source>
        <dbReference type="EMBL" id="WNG43867.1"/>
    </source>
</evidence>
<keyword evidence="2" id="KW-0067">ATP-binding</keyword>
<keyword evidence="2" id="KW-0347">Helicase</keyword>
<organism evidence="2 3">
    <name type="scientific">Archangium minus</name>
    <dbReference type="NCBI Taxonomy" id="83450"/>
    <lineage>
        <taxon>Bacteria</taxon>
        <taxon>Pseudomonadati</taxon>
        <taxon>Myxococcota</taxon>
        <taxon>Myxococcia</taxon>
        <taxon>Myxococcales</taxon>
        <taxon>Cystobacterineae</taxon>
        <taxon>Archangiaceae</taxon>
        <taxon>Archangium</taxon>
    </lineage>
</organism>
<evidence type="ECO:0000256" key="1">
    <source>
        <dbReference type="SAM" id="MobiDB-lite"/>
    </source>
</evidence>
<dbReference type="EMBL" id="CP043494">
    <property type="protein sequence ID" value="WNG43867.1"/>
    <property type="molecule type" value="Genomic_DNA"/>
</dbReference>
<dbReference type="GO" id="GO:0004386">
    <property type="term" value="F:helicase activity"/>
    <property type="evidence" value="ECO:0007669"/>
    <property type="project" value="UniProtKB-KW"/>
</dbReference>
<proteinExistence type="predicted"/>
<accession>A0ABY9WQ62</accession>
<dbReference type="Proteomes" id="UP001611383">
    <property type="component" value="Chromosome"/>
</dbReference>
<feature type="region of interest" description="Disordered" evidence="1">
    <location>
        <begin position="56"/>
        <end position="76"/>
    </location>
</feature>
<reference evidence="2 3" key="1">
    <citation type="submission" date="2019-08" db="EMBL/GenBank/DDBJ databases">
        <title>Archangium and Cystobacter genomes.</title>
        <authorList>
            <person name="Chen I.-C.K."/>
            <person name="Wielgoss S."/>
        </authorList>
    </citation>
    <scope>NUCLEOTIDE SEQUENCE [LARGE SCALE GENOMIC DNA]</scope>
    <source>
        <strain evidence="2 3">Cbm 6</strain>
    </source>
</reference>
<name>A0ABY9WQ62_9BACT</name>
<feature type="compositionally biased region" description="Low complexity" evidence="1">
    <location>
        <begin position="65"/>
        <end position="76"/>
    </location>
</feature>
<keyword evidence="3" id="KW-1185">Reference proteome</keyword>
<sequence>MCRKRQRARRLDGAGLLRKSFSVDVFSCPRCAGRRRVLAYLSQGRVIRRTLRHLHLPEVPPPQAPARGPAQHAMGE</sequence>
<evidence type="ECO:0000313" key="3">
    <source>
        <dbReference type="Proteomes" id="UP001611383"/>
    </source>
</evidence>
<keyword evidence="2" id="KW-0378">Hydrolase</keyword>
<protein>
    <submittedName>
        <fullName evidence="2">ATP-dependent helicase HrpA</fullName>
    </submittedName>
</protein>